<dbReference type="Gene3D" id="3.20.80.10">
    <property type="entry name" value="Regulatory factor, effector binding domain"/>
    <property type="match status" value="1"/>
</dbReference>
<dbReference type="SMART" id="SM00871">
    <property type="entry name" value="AraC_E_bind"/>
    <property type="match status" value="1"/>
</dbReference>
<protein>
    <submittedName>
        <fullName evidence="2">AraC family transcriptional regulator</fullName>
    </submittedName>
</protein>
<name>A0A4R2BGJ3_9BACI</name>
<keyword evidence="3" id="KW-1185">Reference proteome</keyword>
<dbReference type="AlphaFoldDB" id="A0A4R2BGJ3"/>
<reference evidence="2 3" key="1">
    <citation type="journal article" date="2015" name="Stand. Genomic Sci.">
        <title>Genomic Encyclopedia of Bacterial and Archaeal Type Strains, Phase III: the genomes of soil and plant-associated and newly described type strains.</title>
        <authorList>
            <person name="Whitman W.B."/>
            <person name="Woyke T."/>
            <person name="Klenk H.P."/>
            <person name="Zhou Y."/>
            <person name="Lilburn T.G."/>
            <person name="Beck B.J."/>
            <person name="De Vos P."/>
            <person name="Vandamme P."/>
            <person name="Eisen J.A."/>
            <person name="Garrity G."/>
            <person name="Hugenholtz P."/>
            <person name="Kyrpides N.C."/>
        </authorList>
    </citation>
    <scope>NUCLEOTIDE SEQUENCE [LARGE SCALE GENOMIC DNA]</scope>
    <source>
        <strain evidence="2 3">CV53</strain>
    </source>
</reference>
<dbReference type="RefSeq" id="WP_132004402.1">
    <property type="nucleotide sequence ID" value="NZ_JABUHM010000015.1"/>
</dbReference>
<dbReference type="Proteomes" id="UP000295689">
    <property type="component" value="Unassembled WGS sequence"/>
</dbReference>
<comment type="caution">
    <text evidence="2">The sequence shown here is derived from an EMBL/GenBank/DDBJ whole genome shotgun (WGS) entry which is preliminary data.</text>
</comment>
<accession>A0A4R2BGJ3</accession>
<evidence type="ECO:0000259" key="1">
    <source>
        <dbReference type="SMART" id="SM00871"/>
    </source>
</evidence>
<dbReference type="InterPro" id="IPR010499">
    <property type="entry name" value="AraC_E-bd"/>
</dbReference>
<dbReference type="Pfam" id="PF14526">
    <property type="entry name" value="Cass2"/>
    <property type="match status" value="1"/>
</dbReference>
<evidence type="ECO:0000313" key="3">
    <source>
        <dbReference type="Proteomes" id="UP000295689"/>
    </source>
</evidence>
<dbReference type="EMBL" id="SLVV01000004">
    <property type="protein sequence ID" value="TCN26158.1"/>
    <property type="molecule type" value="Genomic_DNA"/>
</dbReference>
<proteinExistence type="predicted"/>
<dbReference type="SUPFAM" id="SSF55136">
    <property type="entry name" value="Probable bacterial effector-binding domain"/>
    <property type="match status" value="1"/>
</dbReference>
<dbReference type="InterPro" id="IPR029441">
    <property type="entry name" value="Cass2"/>
</dbReference>
<evidence type="ECO:0000313" key="2">
    <source>
        <dbReference type="EMBL" id="TCN26158.1"/>
    </source>
</evidence>
<organism evidence="2 3">
    <name type="scientific">Mesobacillus foraminis</name>
    <dbReference type="NCBI Taxonomy" id="279826"/>
    <lineage>
        <taxon>Bacteria</taxon>
        <taxon>Bacillati</taxon>
        <taxon>Bacillota</taxon>
        <taxon>Bacilli</taxon>
        <taxon>Bacillales</taxon>
        <taxon>Bacillaceae</taxon>
        <taxon>Mesobacillus</taxon>
    </lineage>
</organism>
<dbReference type="PANTHER" id="PTHR36444:SF3">
    <property type="entry name" value="TRANSCRIPTIONAL ACTIVATOR, PUTATIVE-RELATED"/>
    <property type="match status" value="1"/>
</dbReference>
<dbReference type="InterPro" id="IPR011256">
    <property type="entry name" value="Reg_factor_effector_dom_sf"/>
</dbReference>
<dbReference type="PANTHER" id="PTHR36444">
    <property type="entry name" value="TRANSCRIPTIONAL REGULATOR PROTEIN YOBU-RELATED"/>
    <property type="match status" value="1"/>
</dbReference>
<sequence length="159" mass="18312">MNIKIIEKDAFKIVGKGIKVSMENDEHQRAITEFWIESNSNGFSEELSRHSGPMGLLGVCMPYQPEYNGFIYYIGTEKNKEELPEGWEEEEIPEAKWAVFECVGPMPGAIQNVWSRIYSEWFPSSDYKHDKAPEIEVYPAGDPNSENYRSEIWIPVIEA</sequence>
<gene>
    <name evidence="2" type="ORF">EV146_104266</name>
</gene>
<dbReference type="InterPro" id="IPR053182">
    <property type="entry name" value="YobU-like_regulator"/>
</dbReference>
<feature type="domain" description="AraC effector-binding" evidence="1">
    <location>
        <begin position="1"/>
        <end position="157"/>
    </location>
</feature>